<evidence type="ECO:0000313" key="4">
    <source>
        <dbReference type="Proteomes" id="UP000541421"/>
    </source>
</evidence>
<accession>A0A7Y4LAA6</accession>
<dbReference type="SUPFAM" id="SSF111369">
    <property type="entry name" value="HlyD-like secretion proteins"/>
    <property type="match status" value="1"/>
</dbReference>
<proteinExistence type="predicted"/>
<feature type="domain" description="Multidrug resistance protein MdtA-like barrel-sandwich hybrid" evidence="2">
    <location>
        <begin position="51"/>
        <end position="206"/>
    </location>
</feature>
<evidence type="ECO:0000313" key="3">
    <source>
        <dbReference type="EMBL" id="NOL49818.1"/>
    </source>
</evidence>
<gene>
    <name evidence="3" type="ORF">HKX40_06680</name>
</gene>
<dbReference type="PANTHER" id="PTHR30438:SF2">
    <property type="entry name" value="MEMBRANE PROTEIN"/>
    <property type="match status" value="1"/>
</dbReference>
<dbReference type="GO" id="GO:0005886">
    <property type="term" value="C:plasma membrane"/>
    <property type="evidence" value="ECO:0007669"/>
    <property type="project" value="TreeGrafter"/>
</dbReference>
<dbReference type="RefSeq" id="WP_171588794.1">
    <property type="nucleotide sequence ID" value="NZ_JABGBO010000006.1"/>
</dbReference>
<dbReference type="EMBL" id="JABGBO010000006">
    <property type="protein sequence ID" value="NOL49818.1"/>
    <property type="molecule type" value="Genomic_DNA"/>
</dbReference>
<dbReference type="Gene3D" id="2.40.30.170">
    <property type="match status" value="1"/>
</dbReference>
<dbReference type="PANTHER" id="PTHR30438">
    <property type="entry name" value="36 KDA ANTIGEN-RELATED"/>
    <property type="match status" value="1"/>
</dbReference>
<name>A0A7Y4LAA6_9BURK</name>
<protein>
    <submittedName>
        <fullName evidence="3">HlyD family efflux transporter periplasmic adaptor subunit</fullName>
    </submittedName>
</protein>
<dbReference type="Pfam" id="PF25917">
    <property type="entry name" value="BSH_RND"/>
    <property type="match status" value="1"/>
</dbReference>
<comment type="caution">
    <text evidence="3">The sequence shown here is derived from an EMBL/GenBank/DDBJ whole genome shotgun (WGS) entry which is preliminary data.</text>
</comment>
<keyword evidence="4" id="KW-1185">Reference proteome</keyword>
<reference evidence="3 4" key="1">
    <citation type="submission" date="2020-05" db="EMBL/GenBank/DDBJ databases">
        <authorList>
            <person name="Niu N."/>
        </authorList>
    </citation>
    <scope>NUCLEOTIDE SEQUENCE [LARGE SCALE GENOMIC DNA]</scope>
    <source>
        <strain evidence="3 4">LMG10982</strain>
    </source>
</reference>
<sequence>MKKILLAVAVLGLVAVGIWQNFTLQKADYKGIAQVNGRLNLTRLDIATLYAGRVQEILVGEGDEVQAGQVLVRLDDAQVKAQMAQIQAKQRQTQEAVQRAKSELDAVDKQLKLAKLELDNAQQLYKSKLISSTELARHQTQYSALLAKFNATQAAKSEAESGIQQAQAQQTQVQDMLDDYAIKSPIHGRIEYKIAELGTVIPAGGKVMSLLDTEDAYLNIYLPPQQTNPLRIGDEARIQIEGIDAIFPAKVQFIAADAQFTPKSVETQEERTKLMFKVKLSIDHTIATQYPGLFKGGMTALGYVKYDPQAAWPDDLAVKLPKK</sequence>
<dbReference type="Proteomes" id="UP000541421">
    <property type="component" value="Unassembled WGS sequence"/>
</dbReference>
<organism evidence="3 4">
    <name type="scientific">Pelistega europaea</name>
    <dbReference type="NCBI Taxonomy" id="106147"/>
    <lineage>
        <taxon>Bacteria</taxon>
        <taxon>Pseudomonadati</taxon>
        <taxon>Pseudomonadota</taxon>
        <taxon>Betaproteobacteria</taxon>
        <taxon>Burkholderiales</taxon>
        <taxon>Alcaligenaceae</taxon>
        <taxon>Pelistega</taxon>
    </lineage>
</organism>
<evidence type="ECO:0000256" key="1">
    <source>
        <dbReference type="SAM" id="Coils"/>
    </source>
</evidence>
<evidence type="ECO:0000259" key="2">
    <source>
        <dbReference type="Pfam" id="PF25917"/>
    </source>
</evidence>
<dbReference type="AlphaFoldDB" id="A0A7Y4LAA6"/>
<dbReference type="Gene3D" id="1.10.287.470">
    <property type="entry name" value="Helix hairpin bin"/>
    <property type="match status" value="1"/>
</dbReference>
<dbReference type="InterPro" id="IPR058625">
    <property type="entry name" value="MdtA-like_BSH"/>
</dbReference>
<feature type="coiled-coil region" evidence="1">
    <location>
        <begin position="83"/>
        <end position="124"/>
    </location>
</feature>
<dbReference type="Gene3D" id="2.40.50.100">
    <property type="match status" value="1"/>
</dbReference>
<keyword evidence="1" id="KW-0175">Coiled coil</keyword>